<dbReference type="SUPFAM" id="SSF55874">
    <property type="entry name" value="ATPase domain of HSP90 chaperone/DNA topoisomerase II/histidine kinase"/>
    <property type="match status" value="1"/>
</dbReference>
<evidence type="ECO:0000256" key="1">
    <source>
        <dbReference type="SAM" id="Phobius"/>
    </source>
</evidence>
<feature type="transmembrane region" description="Helical" evidence="1">
    <location>
        <begin position="117"/>
        <end position="140"/>
    </location>
</feature>
<sequence length="430" mass="48836">MIVNALKLFFSACLFFVEGFAVCRLLGSNIPLSKKKIIISCVCWILVCLVAYQPIYSSVAQIVMFITLSLAFSYVFQISLIKAFVSTGIVHLTVALGDSIGALTLSLFFELNQIRESILFLLIGNIFVIMFTFLLSLMPFYKKKLGSFLSKINYNNEKRVILYVLLAIIFISVIDLKLTSKQLLYLNDMLVVLIPIMILFVLLILYIFERNKYQTLNSQYEALFTHATSLESWLENERLSYHEYKNQLAYIRSIVEEKEAIAYIDSILQESFENSAIIDTQIANIPKGGMKGLIFYKLIQAQRKGIDSYVSISPKMSSLSVGKDIEKSKTVCRIFGILLDNAIDAAAESDKRRISLEMYRLDQKLIFVVMNTFKGDVNVAKIQEKGYTTKGKGHGNGLNYVKNIIARDNRYTLQTSLIGGYYTQKVTIEE</sequence>
<reference evidence="3" key="2">
    <citation type="journal article" date="2021" name="PeerJ">
        <title>Extensive microbial diversity within the chicken gut microbiome revealed by metagenomics and culture.</title>
        <authorList>
            <person name="Gilroy R."/>
            <person name="Ravi A."/>
            <person name="Getino M."/>
            <person name="Pursley I."/>
            <person name="Horton D.L."/>
            <person name="Alikhan N.F."/>
            <person name="Baker D."/>
            <person name="Gharbi K."/>
            <person name="Hall N."/>
            <person name="Watson M."/>
            <person name="Adriaenssens E.M."/>
            <person name="Foster-Nyarko E."/>
            <person name="Jarju S."/>
            <person name="Secka A."/>
            <person name="Antonio M."/>
            <person name="Oren A."/>
            <person name="Chaudhuri R.R."/>
            <person name="La Ragione R."/>
            <person name="Hildebrand F."/>
            <person name="Pallen M.J."/>
        </authorList>
    </citation>
    <scope>NUCLEOTIDE SEQUENCE</scope>
    <source>
        <strain evidence="3">CHK165-10780</strain>
    </source>
</reference>
<feature type="transmembrane region" description="Helical" evidence="1">
    <location>
        <begin position="62"/>
        <end position="81"/>
    </location>
</feature>
<dbReference type="PANTHER" id="PTHR40448">
    <property type="entry name" value="TWO-COMPONENT SENSOR HISTIDINE KINASE"/>
    <property type="match status" value="1"/>
</dbReference>
<feature type="domain" description="Sensor histidine kinase NatK-like C-terminal" evidence="2">
    <location>
        <begin position="331"/>
        <end position="428"/>
    </location>
</feature>
<feature type="transmembrane region" description="Helical" evidence="1">
    <location>
        <begin position="37"/>
        <end position="56"/>
    </location>
</feature>
<evidence type="ECO:0000313" key="3">
    <source>
        <dbReference type="EMBL" id="HIQ64390.1"/>
    </source>
</evidence>
<feature type="transmembrane region" description="Helical" evidence="1">
    <location>
        <begin position="160"/>
        <end position="178"/>
    </location>
</feature>
<organism evidence="3 4">
    <name type="scientific">Candidatus Faecenecus gallistercoris</name>
    <dbReference type="NCBI Taxonomy" id="2840793"/>
    <lineage>
        <taxon>Bacteria</taxon>
        <taxon>Bacillati</taxon>
        <taxon>Bacillota</taxon>
        <taxon>Bacillota incertae sedis</taxon>
        <taxon>Candidatus Faecenecus</taxon>
    </lineage>
</organism>
<comment type="caution">
    <text evidence="3">The sequence shown here is derived from an EMBL/GenBank/DDBJ whole genome shotgun (WGS) entry which is preliminary data.</text>
</comment>
<dbReference type="InterPro" id="IPR032834">
    <property type="entry name" value="NatK-like_C"/>
</dbReference>
<feature type="transmembrane region" description="Helical" evidence="1">
    <location>
        <begin position="190"/>
        <end position="208"/>
    </location>
</feature>
<dbReference type="AlphaFoldDB" id="A0A9D0YYW5"/>
<evidence type="ECO:0000313" key="4">
    <source>
        <dbReference type="Proteomes" id="UP000886725"/>
    </source>
</evidence>
<keyword evidence="1" id="KW-0812">Transmembrane</keyword>
<dbReference type="EMBL" id="DVFU01000031">
    <property type="protein sequence ID" value="HIQ64390.1"/>
    <property type="molecule type" value="Genomic_DNA"/>
</dbReference>
<dbReference type="Gene3D" id="3.30.565.10">
    <property type="entry name" value="Histidine kinase-like ATPase, C-terminal domain"/>
    <property type="match status" value="1"/>
</dbReference>
<accession>A0A9D0YYW5</accession>
<feature type="transmembrane region" description="Helical" evidence="1">
    <location>
        <begin position="6"/>
        <end position="25"/>
    </location>
</feature>
<reference evidence="3" key="1">
    <citation type="submission" date="2020-10" db="EMBL/GenBank/DDBJ databases">
        <authorList>
            <person name="Gilroy R."/>
        </authorList>
    </citation>
    <scope>NUCLEOTIDE SEQUENCE</scope>
    <source>
        <strain evidence="3">CHK165-10780</strain>
    </source>
</reference>
<keyword evidence="1" id="KW-0472">Membrane</keyword>
<evidence type="ECO:0000259" key="2">
    <source>
        <dbReference type="Pfam" id="PF14501"/>
    </source>
</evidence>
<dbReference type="InterPro" id="IPR036890">
    <property type="entry name" value="HATPase_C_sf"/>
</dbReference>
<name>A0A9D0YYW5_9FIRM</name>
<gene>
    <name evidence="3" type="ORF">IAC85_01485</name>
</gene>
<dbReference type="Pfam" id="PF14501">
    <property type="entry name" value="HATPase_c_5"/>
    <property type="match status" value="1"/>
</dbReference>
<dbReference type="Proteomes" id="UP000886725">
    <property type="component" value="Unassembled WGS sequence"/>
</dbReference>
<protein>
    <submittedName>
        <fullName evidence="3">GHKL domain-containing protein</fullName>
    </submittedName>
</protein>
<dbReference type="PANTHER" id="PTHR40448:SF1">
    <property type="entry name" value="TWO-COMPONENT SENSOR HISTIDINE KINASE"/>
    <property type="match status" value="1"/>
</dbReference>
<feature type="transmembrane region" description="Helical" evidence="1">
    <location>
        <begin position="88"/>
        <end position="111"/>
    </location>
</feature>
<keyword evidence="1" id="KW-1133">Transmembrane helix</keyword>
<proteinExistence type="predicted"/>
<dbReference type="GO" id="GO:0042802">
    <property type="term" value="F:identical protein binding"/>
    <property type="evidence" value="ECO:0007669"/>
    <property type="project" value="TreeGrafter"/>
</dbReference>